<evidence type="ECO:0000313" key="2">
    <source>
        <dbReference type="EMBL" id="KAF2452739.1"/>
    </source>
</evidence>
<feature type="region of interest" description="Disordered" evidence="1">
    <location>
        <begin position="1"/>
        <end position="42"/>
    </location>
</feature>
<feature type="region of interest" description="Disordered" evidence="1">
    <location>
        <begin position="183"/>
        <end position="209"/>
    </location>
</feature>
<evidence type="ECO:0008006" key="4">
    <source>
        <dbReference type="Google" id="ProtNLM"/>
    </source>
</evidence>
<feature type="region of interest" description="Disordered" evidence="1">
    <location>
        <begin position="249"/>
        <end position="379"/>
    </location>
</feature>
<keyword evidence="3" id="KW-1185">Reference proteome</keyword>
<dbReference type="Proteomes" id="UP000799766">
    <property type="component" value="Unassembled WGS sequence"/>
</dbReference>
<organism evidence="2 3">
    <name type="scientific">Lineolata rhizophorae</name>
    <dbReference type="NCBI Taxonomy" id="578093"/>
    <lineage>
        <taxon>Eukaryota</taxon>
        <taxon>Fungi</taxon>
        <taxon>Dikarya</taxon>
        <taxon>Ascomycota</taxon>
        <taxon>Pezizomycotina</taxon>
        <taxon>Dothideomycetes</taxon>
        <taxon>Dothideomycetes incertae sedis</taxon>
        <taxon>Lineolatales</taxon>
        <taxon>Lineolataceae</taxon>
        <taxon>Lineolata</taxon>
    </lineage>
</organism>
<evidence type="ECO:0000313" key="3">
    <source>
        <dbReference type="Proteomes" id="UP000799766"/>
    </source>
</evidence>
<proteinExistence type="predicted"/>
<feature type="compositionally biased region" description="Polar residues" evidence="1">
    <location>
        <begin position="26"/>
        <end position="35"/>
    </location>
</feature>
<feature type="compositionally biased region" description="Polar residues" evidence="1">
    <location>
        <begin position="316"/>
        <end position="330"/>
    </location>
</feature>
<feature type="compositionally biased region" description="Basic and acidic residues" evidence="1">
    <location>
        <begin position="352"/>
        <end position="362"/>
    </location>
</feature>
<dbReference type="OrthoDB" id="3946556at2759"/>
<reference evidence="2" key="1">
    <citation type="journal article" date="2020" name="Stud. Mycol.">
        <title>101 Dothideomycetes genomes: a test case for predicting lifestyles and emergence of pathogens.</title>
        <authorList>
            <person name="Haridas S."/>
            <person name="Albert R."/>
            <person name="Binder M."/>
            <person name="Bloem J."/>
            <person name="Labutti K."/>
            <person name="Salamov A."/>
            <person name="Andreopoulos B."/>
            <person name="Baker S."/>
            <person name="Barry K."/>
            <person name="Bills G."/>
            <person name="Bluhm B."/>
            <person name="Cannon C."/>
            <person name="Castanera R."/>
            <person name="Culley D."/>
            <person name="Daum C."/>
            <person name="Ezra D."/>
            <person name="Gonzalez J."/>
            <person name="Henrissat B."/>
            <person name="Kuo A."/>
            <person name="Liang C."/>
            <person name="Lipzen A."/>
            <person name="Lutzoni F."/>
            <person name="Magnuson J."/>
            <person name="Mondo S."/>
            <person name="Nolan M."/>
            <person name="Ohm R."/>
            <person name="Pangilinan J."/>
            <person name="Park H.-J."/>
            <person name="Ramirez L."/>
            <person name="Alfaro M."/>
            <person name="Sun H."/>
            <person name="Tritt A."/>
            <person name="Yoshinaga Y."/>
            <person name="Zwiers L.-H."/>
            <person name="Turgeon B."/>
            <person name="Goodwin S."/>
            <person name="Spatafora J."/>
            <person name="Crous P."/>
            <person name="Grigoriev I."/>
        </authorList>
    </citation>
    <scope>NUCLEOTIDE SEQUENCE</scope>
    <source>
        <strain evidence="2">ATCC 16933</strain>
    </source>
</reference>
<dbReference type="PANTHER" id="PTHR38166:SF1">
    <property type="entry name" value="C2H2-TYPE DOMAIN-CONTAINING PROTEIN"/>
    <property type="match status" value="1"/>
</dbReference>
<protein>
    <recommendedName>
        <fullName evidence="4">C2H2-type domain-containing protein</fullName>
    </recommendedName>
</protein>
<accession>A0A6A6NM54</accession>
<dbReference type="EMBL" id="MU001704">
    <property type="protein sequence ID" value="KAF2452739.1"/>
    <property type="molecule type" value="Genomic_DNA"/>
</dbReference>
<dbReference type="AlphaFoldDB" id="A0A6A6NM54"/>
<evidence type="ECO:0000256" key="1">
    <source>
        <dbReference type="SAM" id="MobiDB-lite"/>
    </source>
</evidence>
<feature type="compositionally biased region" description="Basic and acidic residues" evidence="1">
    <location>
        <begin position="183"/>
        <end position="207"/>
    </location>
</feature>
<name>A0A6A6NM54_9PEZI</name>
<sequence>MPTRECSIPEEGSLKAPGDREAGESVDSTAVQPMSPQIDGSAPIDRWLRLKPKEDPWSAEIPATGLSGLNELATFSSRNIPLSGQFSVGGDIRNFLIAKYGNRWRVYIGASKKKPKGPSQINDAFKFACPFAKFDRTRYEDVYGACTHRPGFPSVGKVMEHLKRDHVGCQSCNEKFRPSKWEDMKQEREDHRCKAEGQRRRNKEGRSPEIMNQAQECVFESEELNNPTLDRKEVWKALYQKLFGSQVEAPEPVHTRSTSSGGGASLPDSTYETGSQAGSTTAGPGGQHTPSQFPNYSSPSERPPRAFMDRELLRPMQQSPQYPAQSNLMQEISLGMDENDPAQQQSFGDDEYLARFRQDPSVRPRFGPGSQDPELYYPE</sequence>
<feature type="compositionally biased region" description="Basic and acidic residues" evidence="1">
    <location>
        <begin position="302"/>
        <end position="313"/>
    </location>
</feature>
<dbReference type="PANTHER" id="PTHR38166">
    <property type="entry name" value="C2H2-TYPE DOMAIN-CONTAINING PROTEIN-RELATED"/>
    <property type="match status" value="1"/>
</dbReference>
<gene>
    <name evidence="2" type="ORF">BDY21DRAFT_367533</name>
</gene>
<feature type="compositionally biased region" description="Polar residues" evidence="1">
    <location>
        <begin position="267"/>
        <end position="300"/>
    </location>
</feature>